<dbReference type="InterPro" id="IPR032675">
    <property type="entry name" value="LRR_dom_sf"/>
</dbReference>
<dbReference type="OrthoDB" id="1720422at2759"/>
<gene>
    <name evidence="2" type="ORF">BO80DRAFT_376327</name>
</gene>
<dbReference type="GeneID" id="37221519"/>
<dbReference type="AlphaFoldDB" id="A0A395H675"/>
<dbReference type="Gene3D" id="3.80.10.10">
    <property type="entry name" value="Ribonuclease Inhibitor"/>
    <property type="match status" value="1"/>
</dbReference>
<dbReference type="VEuPathDB" id="FungiDB:BO80DRAFT_376327"/>
<name>A0A395H675_9EURO</name>
<reference evidence="2 3" key="1">
    <citation type="submission" date="2018-02" db="EMBL/GenBank/DDBJ databases">
        <title>The genomes of Aspergillus section Nigri reveals drivers in fungal speciation.</title>
        <authorList>
            <consortium name="DOE Joint Genome Institute"/>
            <person name="Vesth T.C."/>
            <person name="Nybo J."/>
            <person name="Theobald S."/>
            <person name="Brandl J."/>
            <person name="Frisvad J.C."/>
            <person name="Nielsen K.F."/>
            <person name="Lyhne E.K."/>
            <person name="Kogle M.E."/>
            <person name="Kuo A."/>
            <person name="Riley R."/>
            <person name="Clum A."/>
            <person name="Nolan M."/>
            <person name="Lipzen A."/>
            <person name="Salamov A."/>
            <person name="Henrissat B."/>
            <person name="Wiebenga A."/>
            <person name="De vries R.P."/>
            <person name="Grigoriev I.V."/>
            <person name="Mortensen U.H."/>
            <person name="Andersen M.R."/>
            <person name="Baker S.E."/>
        </authorList>
    </citation>
    <scope>NUCLEOTIDE SEQUENCE [LARGE SCALE GENOMIC DNA]</scope>
    <source>
        <strain evidence="2 3">CBS 121593</strain>
    </source>
</reference>
<proteinExistence type="predicted"/>
<dbReference type="SUPFAM" id="SSF52047">
    <property type="entry name" value="RNI-like"/>
    <property type="match status" value="1"/>
</dbReference>
<sequence>MLTKLPPELLDMTIRLIDSRTDLRRLCEVCRRLHDITLPHLYRPLILSAPEVLFEDLVAILEKIPRKYLKYTREFGFTIPIHEQFEARCVHHDAKEHIIDDDVEAGLPDLLPDDDNVEYGTIDGETDIDESMEEGQVMDPFFDFNSVLSSLRFPDDQLRSFRLAPHYSTWAIYLCEYRWEVGTCIPEAIFYTILSNQRHIQSITLITGGECGASQYLVDLVQFRRLRSLDWKGLHRYDDFKAVRDCIKVHGHQIQSLTLDLLIWDRAEEIWTDGFRQSSSQPTRVPDNFFSQRVLNLHPGAKKIILSSLENLHLSAVSFKHTDMEMAHAFNIEHLKSLKLRNCPGSLDWVRRIHNAGKPMELKSFELGFDLDSLGKDGYTHITETICNFVQHVPNLESLYLMLPEPMNWTTLTDRLSNHRYLKLSVMHHLTDRGGQYLIDGDLAWPLHLENILQRTHLTCFGSSIPARTLEMHLPRMQPRPSCKLLHIRTSGVILDRLSVIKSGQPNWFSDPLYTYQYGEGFPYVLDEHVIMFAHWAFSADGLPDLQVIAWGDFSYGGRYSKVNLLLCRNGDGIWHLTPSNTVAWNVFQDNLDMLAACPYDDLLML</sequence>
<dbReference type="PROSITE" id="PS50181">
    <property type="entry name" value="FBOX"/>
    <property type="match status" value="1"/>
</dbReference>
<evidence type="ECO:0000313" key="2">
    <source>
        <dbReference type="EMBL" id="RAL03401.1"/>
    </source>
</evidence>
<dbReference type="RefSeq" id="XP_025577728.1">
    <property type="nucleotide sequence ID" value="XM_025716654.1"/>
</dbReference>
<evidence type="ECO:0000259" key="1">
    <source>
        <dbReference type="PROSITE" id="PS50181"/>
    </source>
</evidence>
<feature type="domain" description="F-box" evidence="1">
    <location>
        <begin position="1"/>
        <end position="45"/>
    </location>
</feature>
<dbReference type="EMBL" id="KZ824427">
    <property type="protein sequence ID" value="RAL03401.1"/>
    <property type="molecule type" value="Genomic_DNA"/>
</dbReference>
<accession>A0A395H675</accession>
<evidence type="ECO:0000313" key="3">
    <source>
        <dbReference type="Proteomes" id="UP000249402"/>
    </source>
</evidence>
<dbReference type="Proteomes" id="UP000249402">
    <property type="component" value="Unassembled WGS sequence"/>
</dbReference>
<organism evidence="2 3">
    <name type="scientific">Aspergillus ibericus CBS 121593</name>
    <dbReference type="NCBI Taxonomy" id="1448316"/>
    <lineage>
        <taxon>Eukaryota</taxon>
        <taxon>Fungi</taxon>
        <taxon>Dikarya</taxon>
        <taxon>Ascomycota</taxon>
        <taxon>Pezizomycotina</taxon>
        <taxon>Eurotiomycetes</taxon>
        <taxon>Eurotiomycetidae</taxon>
        <taxon>Eurotiales</taxon>
        <taxon>Aspergillaceae</taxon>
        <taxon>Aspergillus</taxon>
        <taxon>Aspergillus subgen. Circumdati</taxon>
    </lineage>
</organism>
<keyword evidence="3" id="KW-1185">Reference proteome</keyword>
<dbReference type="STRING" id="1448316.A0A395H675"/>
<protein>
    <recommendedName>
        <fullName evidence="1">F-box domain-containing protein</fullName>
    </recommendedName>
</protein>
<dbReference type="InterPro" id="IPR001810">
    <property type="entry name" value="F-box_dom"/>
</dbReference>